<evidence type="ECO:0000313" key="1">
    <source>
        <dbReference type="EMBL" id="KAF3969798.1"/>
    </source>
</evidence>
<protein>
    <submittedName>
        <fullName evidence="1">Uncharacterized protein</fullName>
    </submittedName>
</protein>
<gene>
    <name evidence="1" type="ORF">CMV_006439</name>
</gene>
<comment type="caution">
    <text evidence="1">The sequence shown here is derived from an EMBL/GenBank/DDBJ whole genome shotgun (WGS) entry which is preliminary data.</text>
</comment>
<reference evidence="1" key="1">
    <citation type="submission" date="2020-03" db="EMBL/GenBank/DDBJ databases">
        <title>Castanea mollissima Vanexum genome sequencing.</title>
        <authorList>
            <person name="Staton M."/>
        </authorList>
    </citation>
    <scope>NUCLEOTIDE SEQUENCE</scope>
    <source>
        <tissue evidence="1">Leaf</tissue>
    </source>
</reference>
<organism evidence="1 2">
    <name type="scientific">Castanea mollissima</name>
    <name type="common">Chinese chestnut</name>
    <dbReference type="NCBI Taxonomy" id="60419"/>
    <lineage>
        <taxon>Eukaryota</taxon>
        <taxon>Viridiplantae</taxon>
        <taxon>Streptophyta</taxon>
        <taxon>Embryophyta</taxon>
        <taxon>Tracheophyta</taxon>
        <taxon>Spermatophyta</taxon>
        <taxon>Magnoliopsida</taxon>
        <taxon>eudicotyledons</taxon>
        <taxon>Gunneridae</taxon>
        <taxon>Pentapetalae</taxon>
        <taxon>rosids</taxon>
        <taxon>fabids</taxon>
        <taxon>Fagales</taxon>
        <taxon>Fagaceae</taxon>
        <taxon>Castanea</taxon>
    </lineage>
</organism>
<keyword evidence="2" id="KW-1185">Reference proteome</keyword>
<proteinExistence type="predicted"/>
<dbReference type="AlphaFoldDB" id="A0A8J4RNE8"/>
<dbReference type="EMBL" id="JRKL02000607">
    <property type="protein sequence ID" value="KAF3969798.1"/>
    <property type="molecule type" value="Genomic_DNA"/>
</dbReference>
<evidence type="ECO:0000313" key="2">
    <source>
        <dbReference type="Proteomes" id="UP000737018"/>
    </source>
</evidence>
<accession>A0A8J4RNE8</accession>
<dbReference type="Proteomes" id="UP000737018">
    <property type="component" value="Unassembled WGS sequence"/>
</dbReference>
<name>A0A8J4RNE8_9ROSI</name>
<sequence length="95" mass="10824">MGTLGLGSFNVTILSAVRAVDVGGKRWSIRRQDRRRAVENEAVRTGEIGGEDWKVRRRDQDWQGGADEARSRLRSAGKIFGFDLRCKEGERDFWV</sequence>